<evidence type="ECO:0000313" key="1">
    <source>
        <dbReference type="EMBL" id="BCZ81200.1"/>
    </source>
</evidence>
<dbReference type="InterPro" id="IPR036663">
    <property type="entry name" value="Fumarylacetoacetase_C_sf"/>
</dbReference>
<accession>A0ABN6JJX1</accession>
<reference evidence="1 2" key="1">
    <citation type="journal article" date="2022" name="Front. Microbiol.">
        <title>Identification and characterization of a novel class of self-sufficient cytochrome P450 hydroxylase involved in cyclohexanecarboxylate degradation in Paraburkholderia terrae strain KU-64.</title>
        <authorList>
            <person name="Yamamoto T."/>
            <person name="Hasegawa Y."/>
            <person name="Iwaki H."/>
        </authorList>
    </citation>
    <scope>NUCLEOTIDE SEQUENCE [LARGE SCALE GENOMIC DNA]</scope>
    <source>
        <strain evidence="1 2">KU-64</strain>
    </source>
</reference>
<dbReference type="Proteomes" id="UP001319874">
    <property type="component" value="Chromosome 2"/>
</dbReference>
<name>A0ABN6JJX1_9BURK</name>
<protein>
    <submittedName>
        <fullName evidence="1">Uncharacterized protein</fullName>
    </submittedName>
</protein>
<dbReference type="Gene3D" id="3.90.850.10">
    <property type="entry name" value="Fumarylacetoacetase-like, C-terminal domain"/>
    <property type="match status" value="1"/>
</dbReference>
<dbReference type="EMBL" id="AP024956">
    <property type="protein sequence ID" value="BCZ81200.1"/>
    <property type="molecule type" value="Genomic_DNA"/>
</dbReference>
<gene>
    <name evidence="1" type="ORF">PTKU64_48750</name>
</gene>
<keyword evidence="2" id="KW-1185">Reference proteome</keyword>
<organism evidence="1 2">
    <name type="scientific">Paraburkholderia terrae</name>
    <dbReference type="NCBI Taxonomy" id="311230"/>
    <lineage>
        <taxon>Bacteria</taxon>
        <taxon>Pseudomonadati</taxon>
        <taxon>Pseudomonadota</taxon>
        <taxon>Betaproteobacteria</taxon>
        <taxon>Burkholderiales</taxon>
        <taxon>Burkholderiaceae</taxon>
        <taxon>Paraburkholderia</taxon>
    </lineage>
</organism>
<proteinExistence type="predicted"/>
<evidence type="ECO:0000313" key="2">
    <source>
        <dbReference type="Proteomes" id="UP001319874"/>
    </source>
</evidence>
<sequence length="146" mass="16313">MFDPITGYSVRWDADVSVERQGNAGDRSRISLRSLRVARYIERVLCNLGFHALVCGDRVDFFDPCDFEGDAGSWRNGERIAGSLSGDNRTRPFDSLKFLWDEFARQRRMISLGAVVTTGALSVPIDVESTGNFRAQFSDAKVNVTL</sequence>